<dbReference type="Gene3D" id="1.10.510.10">
    <property type="entry name" value="Transferase(Phosphotransferase) domain 1"/>
    <property type="match status" value="1"/>
</dbReference>
<feature type="domain" description="Protein kinase" evidence="3">
    <location>
        <begin position="24"/>
        <end position="316"/>
    </location>
</feature>
<evidence type="ECO:0000259" key="3">
    <source>
        <dbReference type="PROSITE" id="PS50011"/>
    </source>
</evidence>
<dbReference type="InterPro" id="IPR001245">
    <property type="entry name" value="Ser-Thr/Tyr_kinase_cat_dom"/>
</dbReference>
<comment type="caution">
    <text evidence="4">The sequence shown here is derived from an EMBL/GenBank/DDBJ whole genome shotgun (WGS) entry which is preliminary data.</text>
</comment>
<dbReference type="InterPro" id="IPR045274">
    <property type="entry name" value="WAK-like"/>
</dbReference>
<dbReference type="Gene3D" id="3.30.200.20">
    <property type="entry name" value="Phosphorylase Kinase, domain 1"/>
    <property type="match status" value="1"/>
</dbReference>
<evidence type="ECO:0000313" key="5">
    <source>
        <dbReference type="Proteomes" id="UP000541444"/>
    </source>
</evidence>
<dbReference type="PROSITE" id="PS50011">
    <property type="entry name" value="PROTEIN_KINASE_DOM"/>
    <property type="match status" value="1"/>
</dbReference>
<dbReference type="PANTHER" id="PTHR27005:SF283">
    <property type="entry name" value="OS02G0633066 PROTEIN"/>
    <property type="match status" value="1"/>
</dbReference>
<reference evidence="4 5" key="1">
    <citation type="journal article" date="2020" name="IScience">
        <title>Genome Sequencing of the Endangered Kingdonia uniflora (Circaeasteraceae, Ranunculales) Reveals Potential Mechanisms of Evolutionary Specialization.</title>
        <authorList>
            <person name="Sun Y."/>
            <person name="Deng T."/>
            <person name="Zhang A."/>
            <person name="Moore M.J."/>
            <person name="Landis J.B."/>
            <person name="Lin N."/>
            <person name="Zhang H."/>
            <person name="Zhang X."/>
            <person name="Huang J."/>
            <person name="Zhang X."/>
            <person name="Sun H."/>
            <person name="Wang H."/>
        </authorList>
    </citation>
    <scope>NUCLEOTIDE SEQUENCE [LARGE SCALE GENOMIC DNA]</scope>
    <source>
        <strain evidence="4">TB1705</strain>
        <tissue evidence="4">Leaf</tissue>
    </source>
</reference>
<dbReference type="GO" id="GO:0005524">
    <property type="term" value="F:ATP binding"/>
    <property type="evidence" value="ECO:0007669"/>
    <property type="project" value="UniProtKB-KW"/>
</dbReference>
<dbReference type="EMBL" id="JACGCM010002611">
    <property type="protein sequence ID" value="KAF6138207.1"/>
    <property type="molecule type" value="Genomic_DNA"/>
</dbReference>
<dbReference type="GO" id="GO:0004674">
    <property type="term" value="F:protein serine/threonine kinase activity"/>
    <property type="evidence" value="ECO:0007669"/>
    <property type="project" value="TreeGrafter"/>
</dbReference>
<dbReference type="SUPFAM" id="SSF56112">
    <property type="entry name" value="Protein kinase-like (PK-like)"/>
    <property type="match status" value="1"/>
</dbReference>
<name>A0A7J7L6H4_9MAGN</name>
<keyword evidence="1" id="KW-0547">Nucleotide-binding</keyword>
<protein>
    <recommendedName>
        <fullName evidence="3">Protein kinase domain-containing protein</fullName>
    </recommendedName>
</protein>
<dbReference type="PANTHER" id="PTHR27005">
    <property type="entry name" value="WALL-ASSOCIATED RECEPTOR KINASE-LIKE 21"/>
    <property type="match status" value="1"/>
</dbReference>
<accession>A0A7J7L6H4</accession>
<organism evidence="4 5">
    <name type="scientific">Kingdonia uniflora</name>
    <dbReference type="NCBI Taxonomy" id="39325"/>
    <lineage>
        <taxon>Eukaryota</taxon>
        <taxon>Viridiplantae</taxon>
        <taxon>Streptophyta</taxon>
        <taxon>Embryophyta</taxon>
        <taxon>Tracheophyta</taxon>
        <taxon>Spermatophyta</taxon>
        <taxon>Magnoliopsida</taxon>
        <taxon>Ranunculales</taxon>
        <taxon>Circaeasteraceae</taxon>
        <taxon>Kingdonia</taxon>
    </lineage>
</organism>
<dbReference type="OrthoDB" id="75710at2759"/>
<evidence type="ECO:0000313" key="4">
    <source>
        <dbReference type="EMBL" id="KAF6138207.1"/>
    </source>
</evidence>
<dbReference type="AlphaFoldDB" id="A0A7J7L6H4"/>
<keyword evidence="5" id="KW-1185">Reference proteome</keyword>
<dbReference type="Pfam" id="PF07714">
    <property type="entry name" value="PK_Tyr_Ser-Thr"/>
    <property type="match status" value="1"/>
</dbReference>
<proteinExistence type="predicted"/>
<gene>
    <name evidence="4" type="ORF">GIB67_011047</name>
</gene>
<evidence type="ECO:0000256" key="2">
    <source>
        <dbReference type="ARBA" id="ARBA00022840"/>
    </source>
</evidence>
<dbReference type="InterPro" id="IPR000719">
    <property type="entry name" value="Prot_kinase_dom"/>
</dbReference>
<dbReference type="GO" id="GO:0007166">
    <property type="term" value="P:cell surface receptor signaling pathway"/>
    <property type="evidence" value="ECO:0007669"/>
    <property type="project" value="InterPro"/>
</dbReference>
<dbReference type="Proteomes" id="UP000541444">
    <property type="component" value="Unassembled WGS sequence"/>
</dbReference>
<sequence>MKIRKPFEAKNEYFLKNGAILLEKQIFSYGGKGVSIRIFSAEDLSNATNNYSTSSFHSRVFSTVYKGKLDGQDVAIKTAEGLYVCDDTIEFFLKQAVTQSQIYHKNVVKLLGCCLETEIPILVQELIPNGSLADHIVNKVTPMLWSCRLRIAVEVAYGVTYLHSAKSKVIIHRDLRSESVLLDENFTAKLSNFGFSAVIPSGKTSTELGVLGRNGYIDPEYSETGRLSEMCDVYSFGVVLVELITGNVLKRDLGLAYNFVMSMKDGLFEKVLDESILREGKVAQVEAFAALAFRCLRYKGEERPIMMDVTKELRRIQIMCRVYKARVYPHRLKRLGYWTTVKFFSNQAVVDLKSATKAQ</sequence>
<keyword evidence="2" id="KW-0067">ATP-binding</keyword>
<dbReference type="GO" id="GO:0005886">
    <property type="term" value="C:plasma membrane"/>
    <property type="evidence" value="ECO:0007669"/>
    <property type="project" value="TreeGrafter"/>
</dbReference>
<dbReference type="InterPro" id="IPR011009">
    <property type="entry name" value="Kinase-like_dom_sf"/>
</dbReference>
<evidence type="ECO:0000256" key="1">
    <source>
        <dbReference type="ARBA" id="ARBA00022741"/>
    </source>
</evidence>